<organism evidence="1 2">
    <name type="scientific">Leptospira kmetyi</name>
    <dbReference type="NCBI Taxonomy" id="408139"/>
    <lineage>
        <taxon>Bacteria</taxon>
        <taxon>Pseudomonadati</taxon>
        <taxon>Spirochaetota</taxon>
        <taxon>Spirochaetia</taxon>
        <taxon>Leptospirales</taxon>
        <taxon>Leptospiraceae</taxon>
        <taxon>Leptospira</taxon>
    </lineage>
</organism>
<proteinExistence type="predicted"/>
<sequence length="110" mass="12451">MSEIFARCASKESTTYQSSSFILTGSTQSTNIAADLRIRSNTFFTGALVGSTSRTSKISRFVSVKLYDCADKRKGETVSFSVYKKFPDRRAGWGKIPFVFRIEFLIRTFF</sequence>
<dbReference type="RefSeq" id="WP_123179170.1">
    <property type="nucleotide sequence ID" value="NZ_CP033614.1"/>
</dbReference>
<dbReference type="Proteomes" id="UP000276407">
    <property type="component" value="Chromosome 1"/>
</dbReference>
<reference evidence="1 2" key="1">
    <citation type="submission" date="2018-11" db="EMBL/GenBank/DDBJ databases">
        <title>Complete genome sequence of Leptospira kmetyi isolate LS 001/16 from soil sample associated with a leptospirosis patient in Kelantan.</title>
        <authorList>
            <person name="Muhammad Yusoff F."/>
            <person name="Muhammad Yusoff S."/>
            <person name="Ahmad M.N."/>
            <person name="Yusof N.Y."/>
            <person name="Aziah I."/>
        </authorList>
    </citation>
    <scope>NUCLEOTIDE SEQUENCE [LARGE SCALE GENOMIC DNA]</scope>
    <source>
        <strain evidence="1 2">LS 001/16</strain>
    </source>
</reference>
<name>A0AAD0UNH1_9LEPT</name>
<dbReference type="EMBL" id="CP033614">
    <property type="protein sequence ID" value="AYV54705.1"/>
    <property type="molecule type" value="Genomic_DNA"/>
</dbReference>
<protein>
    <submittedName>
        <fullName evidence="1">Uncharacterized protein</fullName>
    </submittedName>
</protein>
<evidence type="ECO:0000313" key="1">
    <source>
        <dbReference type="EMBL" id="AYV54705.1"/>
    </source>
</evidence>
<accession>A0AAD0UNH1</accession>
<gene>
    <name evidence="1" type="ORF">EFP84_03695</name>
</gene>
<dbReference type="KEGG" id="lkm:EFP84_03695"/>
<evidence type="ECO:0000313" key="2">
    <source>
        <dbReference type="Proteomes" id="UP000276407"/>
    </source>
</evidence>
<dbReference type="AlphaFoldDB" id="A0AAD0UNH1"/>